<evidence type="ECO:0000256" key="1">
    <source>
        <dbReference type="SAM" id="Phobius"/>
    </source>
</evidence>
<feature type="domain" description="Glycosyltransferase 2-like" evidence="2">
    <location>
        <begin position="9"/>
        <end position="150"/>
    </location>
</feature>
<accession>A0A2M8KE97</accession>
<dbReference type="EMBL" id="PFDW01000043">
    <property type="protein sequence ID" value="PJE58213.1"/>
    <property type="molecule type" value="Genomic_DNA"/>
</dbReference>
<dbReference type="PANTHER" id="PTHR43685">
    <property type="entry name" value="GLYCOSYLTRANSFERASE"/>
    <property type="match status" value="1"/>
</dbReference>
<dbReference type="SUPFAM" id="SSF53448">
    <property type="entry name" value="Nucleotide-diphospho-sugar transferases"/>
    <property type="match status" value="1"/>
</dbReference>
<dbReference type="InterPro" id="IPR029044">
    <property type="entry name" value="Nucleotide-diphossugar_trans"/>
</dbReference>
<sequence length="336" mass="38732">MQNNYPLVSIIIPVKDSNLYIKICVESILSQTYSNIETIIYNNSSSDDTIPIAKKIMPGAKIINSKVNHFVGPAFNRAMKECHGKYIVLVCADVILDSKFIENAVNKCEINTKIGVLQPKILKFDLKNSTVTKSTTIDTTGFLIYKNGRIINRGHGDTDTNQFAEGQMFSYEGASPFFRKKALDDALINGELFDEDFVWMAEDIDLGWRLTNLGWLNYYSPDVISWHDRKTTKRISSNKFDFIRLRKSVPTNKRRLDFQNIILTYVKNLPWASLKKHFISIFLRQAQLMMYIILLEPTSISAFWGIIKKFPSILRKRHSLMQRIKISSDGLERWII</sequence>
<proteinExistence type="predicted"/>
<dbReference type="Pfam" id="PF00535">
    <property type="entry name" value="Glycos_transf_2"/>
    <property type="match status" value="1"/>
</dbReference>
<reference evidence="4" key="1">
    <citation type="submission" date="2017-09" db="EMBL/GenBank/DDBJ databases">
        <title>Depth-based differentiation of microbial function through sediment-hosted aquifers and enrichment of novel symbionts in the deep terrestrial subsurface.</title>
        <authorList>
            <person name="Probst A.J."/>
            <person name="Ladd B."/>
            <person name="Jarett J.K."/>
            <person name="Geller-Mcgrath D.E."/>
            <person name="Sieber C.M.K."/>
            <person name="Emerson J.B."/>
            <person name="Anantharaman K."/>
            <person name="Thomas B.C."/>
            <person name="Malmstrom R."/>
            <person name="Stieglmeier M."/>
            <person name="Klingl A."/>
            <person name="Woyke T."/>
            <person name="Ryan C.M."/>
            <person name="Banfield J.F."/>
        </authorList>
    </citation>
    <scope>NUCLEOTIDE SEQUENCE [LARGE SCALE GENOMIC DNA]</scope>
</reference>
<name>A0A2M8KE97_9BACT</name>
<organism evidence="3 4">
    <name type="scientific">Candidatus Portnoybacteria bacterium CG10_big_fil_rev_8_21_14_0_10_36_7</name>
    <dbReference type="NCBI Taxonomy" id="1974812"/>
    <lineage>
        <taxon>Bacteria</taxon>
        <taxon>Candidatus Portnoyibacteriota</taxon>
    </lineage>
</organism>
<keyword evidence="1" id="KW-0812">Transmembrane</keyword>
<evidence type="ECO:0000259" key="2">
    <source>
        <dbReference type="Pfam" id="PF00535"/>
    </source>
</evidence>
<dbReference type="Gene3D" id="3.90.550.10">
    <property type="entry name" value="Spore Coat Polysaccharide Biosynthesis Protein SpsA, Chain A"/>
    <property type="match status" value="1"/>
</dbReference>
<keyword evidence="1" id="KW-1133">Transmembrane helix</keyword>
<keyword evidence="1" id="KW-0472">Membrane</keyword>
<protein>
    <recommendedName>
        <fullName evidence="2">Glycosyltransferase 2-like domain-containing protein</fullName>
    </recommendedName>
</protein>
<dbReference type="InterPro" id="IPR001173">
    <property type="entry name" value="Glyco_trans_2-like"/>
</dbReference>
<dbReference type="Proteomes" id="UP000231450">
    <property type="component" value="Unassembled WGS sequence"/>
</dbReference>
<gene>
    <name evidence="3" type="ORF">COU81_01940</name>
</gene>
<evidence type="ECO:0000313" key="3">
    <source>
        <dbReference type="EMBL" id="PJE58213.1"/>
    </source>
</evidence>
<dbReference type="InterPro" id="IPR050834">
    <property type="entry name" value="Glycosyltransf_2"/>
</dbReference>
<dbReference type="AlphaFoldDB" id="A0A2M8KE97"/>
<feature type="transmembrane region" description="Helical" evidence="1">
    <location>
        <begin position="288"/>
        <end position="307"/>
    </location>
</feature>
<evidence type="ECO:0000313" key="4">
    <source>
        <dbReference type="Proteomes" id="UP000231450"/>
    </source>
</evidence>
<comment type="caution">
    <text evidence="3">The sequence shown here is derived from an EMBL/GenBank/DDBJ whole genome shotgun (WGS) entry which is preliminary data.</text>
</comment>
<dbReference type="PANTHER" id="PTHR43685:SF11">
    <property type="entry name" value="GLYCOSYLTRANSFERASE TAGX-RELATED"/>
    <property type="match status" value="1"/>
</dbReference>